<dbReference type="PANTHER" id="PTHR28208:SF3">
    <property type="entry name" value="PHOSPHATIDATE PHOSPHATASE APP1"/>
    <property type="match status" value="1"/>
</dbReference>
<dbReference type="RefSeq" id="WP_081865849.1">
    <property type="nucleotide sequence ID" value="NZ_ASRX01000140.1"/>
</dbReference>
<dbReference type="Proteomes" id="UP000019678">
    <property type="component" value="Unassembled WGS sequence"/>
</dbReference>
<accession>A0A017SSV7</accession>
<dbReference type="InterPro" id="IPR019236">
    <property type="entry name" value="APP1_cat"/>
</dbReference>
<proteinExistence type="predicted"/>
<feature type="compositionally biased region" description="Basic and acidic residues" evidence="1">
    <location>
        <begin position="386"/>
        <end position="395"/>
    </location>
</feature>
<dbReference type="PANTHER" id="PTHR28208">
    <property type="entry name" value="PHOSPHATIDATE PHOSPHATASE APP1"/>
    <property type="match status" value="1"/>
</dbReference>
<dbReference type="GO" id="GO:0008195">
    <property type="term" value="F:phosphatidate phosphatase activity"/>
    <property type="evidence" value="ECO:0007669"/>
    <property type="project" value="InterPro"/>
</dbReference>
<evidence type="ECO:0000259" key="2">
    <source>
        <dbReference type="Pfam" id="PF09949"/>
    </source>
</evidence>
<keyword evidence="4" id="KW-1185">Reference proteome</keyword>
<organism evidence="3 4">
    <name type="scientific">Chondromyces apiculatus DSM 436</name>
    <dbReference type="NCBI Taxonomy" id="1192034"/>
    <lineage>
        <taxon>Bacteria</taxon>
        <taxon>Pseudomonadati</taxon>
        <taxon>Myxococcota</taxon>
        <taxon>Polyangia</taxon>
        <taxon>Polyangiales</taxon>
        <taxon>Polyangiaceae</taxon>
        <taxon>Chondromyces</taxon>
    </lineage>
</organism>
<dbReference type="Pfam" id="PF09949">
    <property type="entry name" value="APP1_cat"/>
    <property type="match status" value="1"/>
</dbReference>
<sequence>MSSPPRSPSALVKAAFHVEHQIETWSYRLRSRLKLAQPPCIVPYRGYGTTRACVIKARVLEDRHGRATGTSSSIKQRSLVGSAWVSWKRYMTLEIPGARVMARWGDRVWEGTTDEEGFLDLAVEPPEGTTSGWHEVELSLLSPKSGHGVSVKAPVLVAGLDAELGIISDIDDTVIVTEVTDLLKRAWALFLTDHRTRLPFEGVDAFYAALQQGSTGHAGNPIFYVSSSPWNLYEHLDEFLALHRIPAGPLLLRDWGLSRHGIAPGGGHGHKLEKIRSILRAMEPLPFLLIGDSGQEDAEHYRSIVREFPGRIRGVYIRNVRHREGRDAVLAAIAEDIRMAGSQMQSVDDTVTAARHAAGQGWIQWKEVAEVQARKEEDEAATGVLERVDPDPQSP</sequence>
<dbReference type="OrthoDB" id="9789875at2"/>
<dbReference type="EMBL" id="ASRX01000140">
    <property type="protein sequence ID" value="EYF00053.1"/>
    <property type="molecule type" value="Genomic_DNA"/>
</dbReference>
<feature type="domain" description="Phosphatidate phosphatase APP1 catalytic" evidence="2">
    <location>
        <begin position="165"/>
        <end position="319"/>
    </location>
</feature>
<gene>
    <name evidence="3" type="ORF">CAP_1601</name>
</gene>
<comment type="caution">
    <text evidence="3">The sequence shown here is derived from an EMBL/GenBank/DDBJ whole genome shotgun (WGS) entry which is preliminary data.</text>
</comment>
<dbReference type="eggNOG" id="COG4850">
    <property type="taxonomic scope" value="Bacteria"/>
</dbReference>
<feature type="region of interest" description="Disordered" evidence="1">
    <location>
        <begin position="374"/>
        <end position="395"/>
    </location>
</feature>
<dbReference type="InterPro" id="IPR052935">
    <property type="entry name" value="Mg2+_PAP"/>
</dbReference>
<reference evidence="3 4" key="1">
    <citation type="submission" date="2013-05" db="EMBL/GenBank/DDBJ databases">
        <title>Genome assembly of Chondromyces apiculatus DSM 436.</title>
        <authorList>
            <person name="Sharma G."/>
            <person name="Khatri I."/>
            <person name="Kaur C."/>
            <person name="Mayilraj S."/>
            <person name="Subramanian S."/>
        </authorList>
    </citation>
    <scope>NUCLEOTIDE SEQUENCE [LARGE SCALE GENOMIC DNA]</scope>
    <source>
        <strain evidence="3 4">DSM 436</strain>
    </source>
</reference>
<name>A0A017SSV7_9BACT</name>
<evidence type="ECO:0000256" key="1">
    <source>
        <dbReference type="SAM" id="MobiDB-lite"/>
    </source>
</evidence>
<protein>
    <recommendedName>
        <fullName evidence="2">Phosphatidate phosphatase APP1 catalytic domain-containing protein</fullName>
    </recommendedName>
</protein>
<dbReference type="STRING" id="1192034.CAP_1601"/>
<dbReference type="AlphaFoldDB" id="A0A017SSV7"/>
<evidence type="ECO:0000313" key="4">
    <source>
        <dbReference type="Proteomes" id="UP000019678"/>
    </source>
</evidence>
<evidence type="ECO:0000313" key="3">
    <source>
        <dbReference type="EMBL" id="EYF00053.1"/>
    </source>
</evidence>